<evidence type="ECO:0008006" key="6">
    <source>
        <dbReference type="Google" id="ProtNLM"/>
    </source>
</evidence>
<dbReference type="Gene3D" id="3.30.420.510">
    <property type="match status" value="1"/>
</dbReference>
<proteinExistence type="predicted"/>
<sequence length="367" mass="40568">MAEVEHETLDIPSEGLTIRKALSMDIGGSLTKIVYTSDEGDKIKLHFMSYPRPQTKDAIRQLRDKIDVRQEDGVVINTCGVGFQEYGDYLRQELNVTVKVNEELNCFIEGFHYMMNHVPLEDLLYQDAEGFNLVIHQVATLIAGGVNSFSGRGKHWEVAKDEQVGDQKVQYPILLCMLGSGGCSMKMEADGSFKVCQQYTRCGRTILGLANLLVGTKTFPELIDLATKGDGSQLHIQAKHLLSGAGDVYDKIPGDFMVYSFGQAASKDRENFSKEDIAAALVGMLAEDMAQTCHLTAASHNISHIFLCGSVVGASPYIRQHMKMVLSVKDILNSLSKRYHSYFLKFGGYYGAIGALLKTLKPNGDYK</sequence>
<dbReference type="SUPFAM" id="SSF53067">
    <property type="entry name" value="Actin-like ATPase domain"/>
    <property type="match status" value="1"/>
</dbReference>
<dbReference type="Proteomes" id="UP001208570">
    <property type="component" value="Unassembled WGS sequence"/>
</dbReference>
<name>A0AAD9NAK5_9ANNE</name>
<keyword evidence="3" id="KW-0173">Coenzyme A biosynthesis</keyword>
<keyword evidence="5" id="KW-1185">Reference proteome</keyword>
<dbReference type="AlphaFoldDB" id="A0AAD9NAK5"/>
<organism evidence="4 5">
    <name type="scientific">Paralvinella palmiformis</name>
    <dbReference type="NCBI Taxonomy" id="53620"/>
    <lineage>
        <taxon>Eukaryota</taxon>
        <taxon>Metazoa</taxon>
        <taxon>Spiralia</taxon>
        <taxon>Lophotrochozoa</taxon>
        <taxon>Annelida</taxon>
        <taxon>Polychaeta</taxon>
        <taxon>Sedentaria</taxon>
        <taxon>Canalipalpata</taxon>
        <taxon>Terebellida</taxon>
        <taxon>Terebelliformia</taxon>
        <taxon>Alvinellidae</taxon>
        <taxon>Paralvinella</taxon>
    </lineage>
</organism>
<dbReference type="GO" id="GO:0004594">
    <property type="term" value="F:pantothenate kinase activity"/>
    <property type="evidence" value="ECO:0007669"/>
    <property type="project" value="TreeGrafter"/>
</dbReference>
<accession>A0AAD9NAK5</accession>
<dbReference type="GO" id="GO:0015937">
    <property type="term" value="P:coenzyme A biosynthetic process"/>
    <property type="evidence" value="ECO:0007669"/>
    <property type="project" value="UniProtKB-KW"/>
</dbReference>
<keyword evidence="2" id="KW-0067">ATP-binding</keyword>
<dbReference type="GO" id="GO:0005524">
    <property type="term" value="F:ATP binding"/>
    <property type="evidence" value="ECO:0007669"/>
    <property type="project" value="UniProtKB-KW"/>
</dbReference>
<evidence type="ECO:0000256" key="2">
    <source>
        <dbReference type="ARBA" id="ARBA00022840"/>
    </source>
</evidence>
<dbReference type="GO" id="GO:0005829">
    <property type="term" value="C:cytosol"/>
    <property type="evidence" value="ECO:0007669"/>
    <property type="project" value="TreeGrafter"/>
</dbReference>
<reference evidence="4" key="1">
    <citation type="journal article" date="2023" name="Mol. Biol. Evol.">
        <title>Third-Generation Sequencing Reveals the Adaptive Role of the Epigenome in Three Deep-Sea Polychaetes.</title>
        <authorList>
            <person name="Perez M."/>
            <person name="Aroh O."/>
            <person name="Sun Y."/>
            <person name="Lan Y."/>
            <person name="Juniper S.K."/>
            <person name="Young C.R."/>
            <person name="Angers B."/>
            <person name="Qian P.Y."/>
        </authorList>
    </citation>
    <scope>NUCLEOTIDE SEQUENCE</scope>
    <source>
        <strain evidence="4">P08H-3</strain>
    </source>
</reference>
<keyword evidence="1" id="KW-0547">Nucleotide-binding</keyword>
<dbReference type="Pfam" id="PF03630">
    <property type="entry name" value="Fumble"/>
    <property type="match status" value="1"/>
</dbReference>
<dbReference type="PANTHER" id="PTHR12280:SF20">
    <property type="entry name" value="4'-PHOSPHOPANTETHEINE PHOSPHATASE"/>
    <property type="match status" value="1"/>
</dbReference>
<evidence type="ECO:0000256" key="1">
    <source>
        <dbReference type="ARBA" id="ARBA00022741"/>
    </source>
</evidence>
<dbReference type="PANTHER" id="PTHR12280">
    <property type="entry name" value="PANTOTHENATE KINASE"/>
    <property type="match status" value="1"/>
</dbReference>
<dbReference type="Gene3D" id="3.30.420.40">
    <property type="match status" value="1"/>
</dbReference>
<dbReference type="GO" id="GO:0005634">
    <property type="term" value="C:nucleus"/>
    <property type="evidence" value="ECO:0007669"/>
    <property type="project" value="TreeGrafter"/>
</dbReference>
<protein>
    <recommendedName>
        <fullName evidence="6">Pantothenate kinase</fullName>
    </recommendedName>
</protein>
<comment type="caution">
    <text evidence="4">The sequence shown here is derived from an EMBL/GenBank/DDBJ whole genome shotgun (WGS) entry which is preliminary data.</text>
</comment>
<dbReference type="InterPro" id="IPR043129">
    <property type="entry name" value="ATPase_NBD"/>
</dbReference>
<evidence type="ECO:0000256" key="3">
    <source>
        <dbReference type="ARBA" id="ARBA00022993"/>
    </source>
</evidence>
<evidence type="ECO:0000313" key="5">
    <source>
        <dbReference type="Proteomes" id="UP001208570"/>
    </source>
</evidence>
<dbReference type="InterPro" id="IPR004567">
    <property type="entry name" value="Type_II_PanK"/>
</dbReference>
<gene>
    <name evidence="4" type="ORF">LSH36_121g13043</name>
</gene>
<evidence type="ECO:0000313" key="4">
    <source>
        <dbReference type="EMBL" id="KAK2161126.1"/>
    </source>
</evidence>
<dbReference type="EMBL" id="JAODUP010000121">
    <property type="protein sequence ID" value="KAK2161126.1"/>
    <property type="molecule type" value="Genomic_DNA"/>
</dbReference>